<evidence type="ECO:0008006" key="3">
    <source>
        <dbReference type="Google" id="ProtNLM"/>
    </source>
</evidence>
<sequence>MAAHVPDSSTRETMCGSLPCVAPEAALGVPYWPKPTDCRSLGVVLLETACGQGSLELSVPWRRCASLAQAMREILEFFAHAGSRAQAMASMGGVHHGTALVCLEALLRPEPLRRASASDVVDALSARRV</sequence>
<dbReference type="Proteomes" id="UP001189429">
    <property type="component" value="Unassembled WGS sequence"/>
</dbReference>
<evidence type="ECO:0000313" key="2">
    <source>
        <dbReference type="Proteomes" id="UP001189429"/>
    </source>
</evidence>
<name>A0ABN9QFM2_9DINO</name>
<dbReference type="InterPro" id="IPR011009">
    <property type="entry name" value="Kinase-like_dom_sf"/>
</dbReference>
<protein>
    <recommendedName>
        <fullName evidence="3">Protein kinase domain-containing protein</fullName>
    </recommendedName>
</protein>
<accession>A0ABN9QFM2</accession>
<dbReference type="SUPFAM" id="SSF56112">
    <property type="entry name" value="Protein kinase-like (PK-like)"/>
    <property type="match status" value="1"/>
</dbReference>
<proteinExistence type="predicted"/>
<keyword evidence="2" id="KW-1185">Reference proteome</keyword>
<dbReference type="Gene3D" id="1.10.510.10">
    <property type="entry name" value="Transferase(Phosphotransferase) domain 1"/>
    <property type="match status" value="1"/>
</dbReference>
<organism evidence="1 2">
    <name type="scientific">Prorocentrum cordatum</name>
    <dbReference type="NCBI Taxonomy" id="2364126"/>
    <lineage>
        <taxon>Eukaryota</taxon>
        <taxon>Sar</taxon>
        <taxon>Alveolata</taxon>
        <taxon>Dinophyceae</taxon>
        <taxon>Prorocentrales</taxon>
        <taxon>Prorocentraceae</taxon>
        <taxon>Prorocentrum</taxon>
    </lineage>
</organism>
<reference evidence="1" key="1">
    <citation type="submission" date="2023-10" db="EMBL/GenBank/DDBJ databases">
        <authorList>
            <person name="Chen Y."/>
            <person name="Shah S."/>
            <person name="Dougan E. K."/>
            <person name="Thang M."/>
            <person name="Chan C."/>
        </authorList>
    </citation>
    <scope>NUCLEOTIDE SEQUENCE [LARGE SCALE GENOMIC DNA]</scope>
</reference>
<evidence type="ECO:0000313" key="1">
    <source>
        <dbReference type="EMBL" id="CAK0804760.1"/>
    </source>
</evidence>
<gene>
    <name evidence="1" type="ORF">PCOR1329_LOCUS11459</name>
</gene>
<dbReference type="EMBL" id="CAUYUJ010003313">
    <property type="protein sequence ID" value="CAK0804760.1"/>
    <property type="molecule type" value="Genomic_DNA"/>
</dbReference>
<comment type="caution">
    <text evidence="1">The sequence shown here is derived from an EMBL/GenBank/DDBJ whole genome shotgun (WGS) entry which is preliminary data.</text>
</comment>